<keyword evidence="5" id="KW-0489">Methyltransferase</keyword>
<evidence type="ECO:0000313" key="5">
    <source>
        <dbReference type="EMBL" id="PJE61817.1"/>
    </source>
</evidence>
<reference evidence="6" key="1">
    <citation type="submission" date="2017-09" db="EMBL/GenBank/DDBJ databases">
        <title>Depth-based differentiation of microbial function through sediment-hosted aquifers and enrichment of novel symbionts in the deep terrestrial subsurface.</title>
        <authorList>
            <person name="Probst A.J."/>
            <person name="Ladd B."/>
            <person name="Jarett J.K."/>
            <person name="Geller-Mcgrath D.E."/>
            <person name="Sieber C.M.K."/>
            <person name="Emerson J.B."/>
            <person name="Anantharaman K."/>
            <person name="Thomas B.C."/>
            <person name="Malmstrom R."/>
            <person name="Stieglmeier M."/>
            <person name="Klingl A."/>
            <person name="Woyke T."/>
            <person name="Ryan C.M."/>
            <person name="Banfield J.F."/>
        </authorList>
    </citation>
    <scope>NUCLEOTIDE SEQUENCE [LARGE SCALE GENOMIC DNA]</scope>
</reference>
<evidence type="ECO:0000256" key="3">
    <source>
        <dbReference type="ARBA" id="ARBA00022989"/>
    </source>
</evidence>
<evidence type="ECO:0000256" key="2">
    <source>
        <dbReference type="ARBA" id="ARBA00022692"/>
    </source>
</evidence>
<keyword evidence="5" id="KW-0808">Transferase</keyword>
<dbReference type="Gene3D" id="1.20.120.1630">
    <property type="match status" value="1"/>
</dbReference>
<dbReference type="PANTHER" id="PTHR43847">
    <property type="entry name" value="BLL3993 PROTEIN"/>
    <property type="match status" value="1"/>
</dbReference>
<organism evidence="5 6">
    <name type="scientific">Candidatus Roizmanbacteria bacterium CG10_big_fil_rev_8_21_14_0_10_39_12</name>
    <dbReference type="NCBI Taxonomy" id="1974852"/>
    <lineage>
        <taxon>Bacteria</taxon>
        <taxon>Candidatus Roizmaniibacteriota</taxon>
    </lineage>
</organism>
<dbReference type="PROSITE" id="PS50244">
    <property type="entry name" value="S5A_REDUCTASE"/>
    <property type="match status" value="1"/>
</dbReference>
<name>A0A2M8KPH8_9BACT</name>
<keyword evidence="4" id="KW-0472">Membrane</keyword>
<gene>
    <name evidence="5" type="ORF">COU87_02505</name>
</gene>
<dbReference type="GO" id="GO:0012505">
    <property type="term" value="C:endomembrane system"/>
    <property type="evidence" value="ECO:0007669"/>
    <property type="project" value="UniProtKB-SubCell"/>
</dbReference>
<keyword evidence="3" id="KW-1133">Transmembrane helix</keyword>
<evidence type="ECO:0000256" key="4">
    <source>
        <dbReference type="ARBA" id="ARBA00023136"/>
    </source>
</evidence>
<keyword evidence="2" id="KW-0812">Transmembrane</keyword>
<dbReference type="InterPro" id="IPR007318">
    <property type="entry name" value="Phopholipid_MeTrfase"/>
</dbReference>
<protein>
    <submittedName>
        <fullName evidence="5">Isoprenylcysteine carboxylmethyltransferase family protein</fullName>
    </submittedName>
</protein>
<dbReference type="EMBL" id="PFEC01000046">
    <property type="protein sequence ID" value="PJE61817.1"/>
    <property type="molecule type" value="Genomic_DNA"/>
</dbReference>
<dbReference type="AlphaFoldDB" id="A0A2M8KPH8"/>
<comment type="subcellular location">
    <subcellularLocation>
        <location evidence="1">Endomembrane system</location>
        <topology evidence="1">Multi-pass membrane protein</topology>
    </subcellularLocation>
</comment>
<sequence>KHELITQGIYVYIRHPIYAGLILAYLGIELVVQSYLFIPFFIITVALGIIQCKREEKILSKHFGGEYIKYMKKTKMLFRYIL</sequence>
<feature type="non-terminal residue" evidence="5">
    <location>
        <position position="1"/>
    </location>
</feature>
<dbReference type="GO" id="GO:0032259">
    <property type="term" value="P:methylation"/>
    <property type="evidence" value="ECO:0007669"/>
    <property type="project" value="UniProtKB-KW"/>
</dbReference>
<evidence type="ECO:0000313" key="6">
    <source>
        <dbReference type="Proteomes" id="UP000230222"/>
    </source>
</evidence>
<dbReference type="GO" id="GO:0008168">
    <property type="term" value="F:methyltransferase activity"/>
    <property type="evidence" value="ECO:0007669"/>
    <property type="project" value="UniProtKB-KW"/>
</dbReference>
<evidence type="ECO:0000256" key="1">
    <source>
        <dbReference type="ARBA" id="ARBA00004127"/>
    </source>
</evidence>
<proteinExistence type="predicted"/>
<dbReference type="InterPro" id="IPR052527">
    <property type="entry name" value="Metal_cation-efflux_comp"/>
</dbReference>
<accession>A0A2M8KPH8</accession>
<comment type="caution">
    <text evidence="5">The sequence shown here is derived from an EMBL/GenBank/DDBJ whole genome shotgun (WGS) entry which is preliminary data.</text>
</comment>
<dbReference type="Pfam" id="PF04191">
    <property type="entry name" value="PEMT"/>
    <property type="match status" value="1"/>
</dbReference>
<dbReference type="PANTHER" id="PTHR43847:SF1">
    <property type="entry name" value="BLL3993 PROTEIN"/>
    <property type="match status" value="1"/>
</dbReference>
<dbReference type="Proteomes" id="UP000230222">
    <property type="component" value="Unassembled WGS sequence"/>
</dbReference>